<name>A0A9X0WIF5_9GAMM</name>
<feature type="chain" id="PRO_5040931944" evidence="1">
    <location>
        <begin position="28"/>
        <end position="206"/>
    </location>
</feature>
<dbReference type="EMBL" id="NRSD01000011">
    <property type="protein sequence ID" value="MBK1645346.1"/>
    <property type="molecule type" value="Genomic_DNA"/>
</dbReference>
<comment type="caution">
    <text evidence="3">The sequence shown here is derived from an EMBL/GenBank/DDBJ whole genome shotgun (WGS) entry which is preliminary data.</text>
</comment>
<keyword evidence="4" id="KW-1185">Reference proteome</keyword>
<organism evidence="3 4">
    <name type="scientific">Thiocapsa imhoffii</name>
    <dbReference type="NCBI Taxonomy" id="382777"/>
    <lineage>
        <taxon>Bacteria</taxon>
        <taxon>Pseudomonadati</taxon>
        <taxon>Pseudomonadota</taxon>
        <taxon>Gammaproteobacteria</taxon>
        <taxon>Chromatiales</taxon>
        <taxon>Chromatiaceae</taxon>
        <taxon>Thiocapsa</taxon>
    </lineage>
</organism>
<dbReference type="PROSITE" id="PS51352">
    <property type="entry name" value="THIOREDOXIN_2"/>
    <property type="match status" value="1"/>
</dbReference>
<accession>A0A9X0WIF5</accession>
<evidence type="ECO:0000256" key="1">
    <source>
        <dbReference type="SAM" id="SignalP"/>
    </source>
</evidence>
<dbReference type="PANTHER" id="PTHR43640">
    <property type="entry name" value="OS07G0260300 PROTEIN"/>
    <property type="match status" value="1"/>
</dbReference>
<keyword evidence="1" id="KW-0732">Signal</keyword>
<dbReference type="PANTHER" id="PTHR43640:SF1">
    <property type="entry name" value="THIOREDOXIN-DEPENDENT PEROXIREDOXIN"/>
    <property type="match status" value="1"/>
</dbReference>
<dbReference type="AlphaFoldDB" id="A0A9X0WIF5"/>
<protein>
    <submittedName>
        <fullName evidence="3">Thioredoxin family protein</fullName>
    </submittedName>
</protein>
<sequence length="206" mass="21964">MKTSRVSRGLVGLTTLVATLSLGTVWAAPQVGQPAPDFQVVDTAGQTWTLAELTGKKTILEWTNHDCPFVIKHYDSGAMQALQRDATDAGYVWLSVISSAPGQQGHVSPAMADDLTERRDAHPTAVLLDESGAMGRAYDAKTTPHMYLIDESGVLVYMGGIDDKPTTNQADLEGANNFVRAAMADLAAGQPIAVPVTRPYGCSVKY</sequence>
<dbReference type="SUPFAM" id="SSF52833">
    <property type="entry name" value="Thioredoxin-like"/>
    <property type="match status" value="1"/>
</dbReference>
<dbReference type="InterPro" id="IPR036249">
    <property type="entry name" value="Thioredoxin-like_sf"/>
</dbReference>
<dbReference type="Proteomes" id="UP001138802">
    <property type="component" value="Unassembled WGS sequence"/>
</dbReference>
<dbReference type="Pfam" id="PF08534">
    <property type="entry name" value="Redoxin"/>
    <property type="match status" value="1"/>
</dbReference>
<proteinExistence type="predicted"/>
<gene>
    <name evidence="3" type="ORF">CKO25_11975</name>
</gene>
<evidence type="ECO:0000259" key="2">
    <source>
        <dbReference type="PROSITE" id="PS51352"/>
    </source>
</evidence>
<feature type="signal peptide" evidence="1">
    <location>
        <begin position="1"/>
        <end position="27"/>
    </location>
</feature>
<dbReference type="GO" id="GO:0016491">
    <property type="term" value="F:oxidoreductase activity"/>
    <property type="evidence" value="ECO:0007669"/>
    <property type="project" value="InterPro"/>
</dbReference>
<evidence type="ECO:0000313" key="3">
    <source>
        <dbReference type="EMBL" id="MBK1645346.1"/>
    </source>
</evidence>
<evidence type="ECO:0000313" key="4">
    <source>
        <dbReference type="Proteomes" id="UP001138802"/>
    </source>
</evidence>
<dbReference type="Gene3D" id="3.40.30.10">
    <property type="entry name" value="Glutaredoxin"/>
    <property type="match status" value="1"/>
</dbReference>
<dbReference type="InterPro" id="IPR013766">
    <property type="entry name" value="Thioredoxin_domain"/>
</dbReference>
<dbReference type="InterPro" id="IPR013740">
    <property type="entry name" value="Redoxin"/>
</dbReference>
<reference evidence="3 4" key="1">
    <citation type="journal article" date="2020" name="Microorganisms">
        <title>Osmotic Adaptation and Compatible Solute Biosynthesis of Phototrophic Bacteria as Revealed from Genome Analyses.</title>
        <authorList>
            <person name="Imhoff J.F."/>
            <person name="Rahn T."/>
            <person name="Kunzel S."/>
            <person name="Keller A."/>
            <person name="Neulinger S.C."/>
        </authorList>
    </citation>
    <scope>NUCLEOTIDE SEQUENCE [LARGE SCALE GENOMIC DNA]</scope>
    <source>
        <strain evidence="3 4">DSM 21303</strain>
    </source>
</reference>
<feature type="domain" description="Thioredoxin" evidence="2">
    <location>
        <begin position="29"/>
        <end position="184"/>
    </location>
</feature>
<dbReference type="InterPro" id="IPR047262">
    <property type="entry name" value="PRX-like1"/>
</dbReference>
<dbReference type="CDD" id="cd02969">
    <property type="entry name" value="PRX_like1"/>
    <property type="match status" value="1"/>
</dbReference>